<dbReference type="PANTHER" id="PTHR12949:SF0">
    <property type="entry name" value="DNA-DIRECTED RNA POLYMERASE III SUBUNIT RPC3"/>
    <property type="match status" value="1"/>
</dbReference>
<name>A0ABD0L0C2_9CAEN</name>
<dbReference type="Pfam" id="PF05645">
    <property type="entry name" value="RNA_pol_Rpc82"/>
    <property type="match status" value="1"/>
</dbReference>
<evidence type="ECO:0000256" key="3">
    <source>
        <dbReference type="ARBA" id="ARBA00016689"/>
    </source>
</evidence>
<feature type="domain" description="RNA polymerase III subunit RPC82-related helix-turn-helix" evidence="10">
    <location>
        <begin position="8"/>
        <end position="65"/>
    </location>
</feature>
<feature type="domain" description="RNA polymerase III Rpc82 C -terminal" evidence="9">
    <location>
        <begin position="149"/>
        <end position="342"/>
    </location>
</feature>
<keyword evidence="4 7" id="KW-0240">DNA-directed RNA polymerase</keyword>
<evidence type="ECO:0000256" key="4">
    <source>
        <dbReference type="ARBA" id="ARBA00022478"/>
    </source>
</evidence>
<dbReference type="InterPro" id="IPR039748">
    <property type="entry name" value="RPC3"/>
</dbReference>
<dbReference type="InterPro" id="IPR036388">
    <property type="entry name" value="WH-like_DNA-bd_sf"/>
</dbReference>
<dbReference type="GO" id="GO:0003697">
    <property type="term" value="F:single-stranded DNA binding"/>
    <property type="evidence" value="ECO:0007669"/>
    <property type="project" value="UniProtKB-UniRule"/>
</dbReference>
<reference evidence="12 13" key="1">
    <citation type="journal article" date="2023" name="Sci. Data">
        <title>Genome assembly of the Korean intertidal mud-creeper Batillaria attramentaria.</title>
        <authorList>
            <person name="Patra A.K."/>
            <person name="Ho P.T."/>
            <person name="Jun S."/>
            <person name="Lee S.J."/>
            <person name="Kim Y."/>
            <person name="Won Y.J."/>
        </authorList>
    </citation>
    <scope>NUCLEOTIDE SEQUENCE [LARGE SCALE GENOMIC DNA]</scope>
    <source>
        <strain evidence="12">Wonlab-2016</strain>
    </source>
</reference>
<evidence type="ECO:0000313" key="12">
    <source>
        <dbReference type="EMBL" id="KAK7492504.1"/>
    </source>
</evidence>
<evidence type="ECO:0000256" key="2">
    <source>
        <dbReference type="ARBA" id="ARBA00007206"/>
    </source>
</evidence>
<keyword evidence="6 7" id="KW-0539">Nucleus</keyword>
<dbReference type="Gene3D" id="6.10.140.1450">
    <property type="match status" value="1"/>
</dbReference>
<dbReference type="FunFam" id="1.10.10.10:FF:000256">
    <property type="entry name" value="DNA-directed RNA polymerase III subunit RPC3"/>
    <property type="match status" value="1"/>
</dbReference>
<dbReference type="InterPro" id="IPR055207">
    <property type="entry name" value="POLR3C_WHD"/>
</dbReference>
<dbReference type="Pfam" id="PF08221">
    <property type="entry name" value="HTH_9"/>
    <property type="match status" value="1"/>
</dbReference>
<keyword evidence="13" id="KW-1185">Reference proteome</keyword>
<evidence type="ECO:0000256" key="7">
    <source>
        <dbReference type="RuleBase" id="RU367076"/>
    </source>
</evidence>
<evidence type="ECO:0000256" key="5">
    <source>
        <dbReference type="ARBA" id="ARBA00023163"/>
    </source>
</evidence>
<feature type="region of interest" description="Disordered" evidence="8">
    <location>
        <begin position="173"/>
        <end position="227"/>
    </location>
</feature>
<comment type="caution">
    <text evidence="12">The sequence shown here is derived from an EMBL/GenBank/DDBJ whole genome shotgun (WGS) entry which is preliminary data.</text>
</comment>
<dbReference type="Proteomes" id="UP001519460">
    <property type="component" value="Unassembled WGS sequence"/>
</dbReference>
<dbReference type="Pfam" id="PF20912">
    <property type="entry name" value="RPC3_helical"/>
    <property type="match status" value="1"/>
</dbReference>
<comment type="subcellular location">
    <subcellularLocation>
        <location evidence="1 7">Nucleus</location>
    </subcellularLocation>
</comment>
<dbReference type="GO" id="GO:0005666">
    <property type="term" value="C:RNA polymerase III complex"/>
    <property type="evidence" value="ECO:0007669"/>
    <property type="project" value="UniProtKB-UniRule"/>
</dbReference>
<comment type="similarity">
    <text evidence="2 7">Belongs to the eukaryotic RPC3/POLR3C RNA polymerase subunit family.</text>
</comment>
<evidence type="ECO:0000256" key="6">
    <source>
        <dbReference type="ARBA" id="ARBA00023242"/>
    </source>
</evidence>
<organism evidence="12 13">
    <name type="scientific">Batillaria attramentaria</name>
    <dbReference type="NCBI Taxonomy" id="370345"/>
    <lineage>
        <taxon>Eukaryota</taxon>
        <taxon>Metazoa</taxon>
        <taxon>Spiralia</taxon>
        <taxon>Lophotrochozoa</taxon>
        <taxon>Mollusca</taxon>
        <taxon>Gastropoda</taxon>
        <taxon>Caenogastropoda</taxon>
        <taxon>Sorbeoconcha</taxon>
        <taxon>Cerithioidea</taxon>
        <taxon>Batillariidae</taxon>
        <taxon>Batillaria</taxon>
    </lineage>
</organism>
<dbReference type="InterPro" id="IPR013197">
    <property type="entry name" value="RNA_pol_III_RPC82-rel_HTH"/>
</dbReference>
<evidence type="ECO:0000259" key="10">
    <source>
        <dbReference type="Pfam" id="PF08221"/>
    </source>
</evidence>
<dbReference type="EMBL" id="JACVVK020000102">
    <property type="protein sequence ID" value="KAK7492504.1"/>
    <property type="molecule type" value="Genomic_DNA"/>
</dbReference>
<feature type="compositionally biased region" description="Basic and acidic residues" evidence="8">
    <location>
        <begin position="173"/>
        <end position="184"/>
    </location>
</feature>
<proteinExistence type="inferred from homology"/>
<protein>
    <recommendedName>
        <fullName evidence="3 7">DNA-directed RNA polymerase III subunit RPC3</fullName>
        <shortName evidence="7">RNA polymerase III subunit C3</shortName>
    </recommendedName>
</protein>
<evidence type="ECO:0000259" key="11">
    <source>
        <dbReference type="Pfam" id="PF22536"/>
    </source>
</evidence>
<comment type="subunit">
    <text evidence="7">Component of the RNA polymerase III (Pol III) complex consisting of 17 subunits.</text>
</comment>
<dbReference type="InterPro" id="IPR008806">
    <property type="entry name" value="RNA_pol_III_Rpc82_C"/>
</dbReference>
<dbReference type="PANTHER" id="PTHR12949">
    <property type="entry name" value="RNA POLYMERASE III DNA DIRECTED -RELATED"/>
    <property type="match status" value="1"/>
</dbReference>
<evidence type="ECO:0000259" key="9">
    <source>
        <dbReference type="Pfam" id="PF05645"/>
    </source>
</evidence>
<comment type="function">
    <text evidence="7">DNA-dependent RNA polymerase catalyzes the transcription of DNA into RNA using the four ribonucleoside triphosphates as substrates. Specific core component of RNA polymerase III which synthesizes small RNAs, such as 5S rRNA and tRNAs.</text>
</comment>
<dbReference type="FunFam" id="1.10.10.10:FF:000218">
    <property type="entry name" value="DNA-directed RNA polymerase III subunit RPC3"/>
    <property type="match status" value="1"/>
</dbReference>
<dbReference type="Pfam" id="PF22536">
    <property type="entry name" value="WHD_POLR3C"/>
    <property type="match status" value="1"/>
</dbReference>
<sequence>MSRTKLDLCRHLLTDIHGELVSKVGYYLLRKGYAPLKMIADETSLDIKQVQRALCVLIQHGIAEFERNNRGFIQYSVSSSRVACCLRYPRYVRCAQLLYGDVAEILVEELLQAGQATMSDIVNKTMDRLNADLETAGRPKISASVVQDKFTNLVRTHFLQRCQEPMLDDKKRVVSLEPPPDPKDLFIIPPMEMEGGGKGTKRKREEEGASSNKKLKTDSSNTKDTSGDAVYWHVNCERFHYHLRDQAIISAVASRLDKKASEIMRAILRLSETTTDPMETRTHPVSLTDILGALPKDFILTRTTVEQYLRVITDDMPEFLSKAGDSSGGLFVVNIFQAYEALCKAHIESVVQERFGSKSLRIFRVLLVKKQVEQPQIESCAMIPAKETKELLYRMMQENFVTFTELAKTPDHAPSRTLYLFNVNLRQVAAMLLERCYKAVGNAMVRRSLEVSEHKRLLDKQERVEAIIASLEQQHQAGAEVDEAQKEEIREMITPPERQQLNRVKTVANRLELSELQVDETIFILETYLSFTRRPPAPKK</sequence>
<keyword evidence="5 7" id="KW-0804">Transcription</keyword>
<gene>
    <name evidence="12" type="ORF">BaRGS_00016170</name>
</gene>
<accession>A0ABD0L0C2</accession>
<feature type="domain" description="DNA-directed RNA polymerase III subunit RPC3 winged-helix" evidence="11">
    <location>
        <begin position="347"/>
        <end position="423"/>
    </location>
</feature>
<evidence type="ECO:0000256" key="8">
    <source>
        <dbReference type="SAM" id="MobiDB-lite"/>
    </source>
</evidence>
<evidence type="ECO:0000256" key="1">
    <source>
        <dbReference type="ARBA" id="ARBA00004123"/>
    </source>
</evidence>
<dbReference type="AlphaFoldDB" id="A0ABD0L0C2"/>
<dbReference type="Gene3D" id="1.10.10.10">
    <property type="entry name" value="Winged helix-like DNA-binding domain superfamily/Winged helix DNA-binding domain"/>
    <property type="match status" value="4"/>
</dbReference>
<evidence type="ECO:0000313" key="13">
    <source>
        <dbReference type="Proteomes" id="UP001519460"/>
    </source>
</evidence>
<dbReference type="FunFam" id="1.10.10.10:FF:000199">
    <property type="entry name" value="DNA-directed RNA polymerase III subunit RPC3"/>
    <property type="match status" value="1"/>
</dbReference>